<organism evidence="2 3">
    <name type="scientific">Runella defluvii</name>
    <dbReference type="NCBI Taxonomy" id="370973"/>
    <lineage>
        <taxon>Bacteria</taxon>
        <taxon>Pseudomonadati</taxon>
        <taxon>Bacteroidota</taxon>
        <taxon>Cytophagia</taxon>
        <taxon>Cytophagales</taxon>
        <taxon>Spirosomataceae</taxon>
        <taxon>Runella</taxon>
    </lineage>
</organism>
<gene>
    <name evidence="2" type="ORF">FHS57_000785</name>
</gene>
<dbReference type="Pfam" id="PF09346">
    <property type="entry name" value="SMI1_KNR4"/>
    <property type="match status" value="1"/>
</dbReference>
<dbReference type="EMBL" id="JACIBY010000001">
    <property type="protein sequence ID" value="MBB3836803.1"/>
    <property type="molecule type" value="Genomic_DNA"/>
</dbReference>
<dbReference type="RefSeq" id="WP_183971569.1">
    <property type="nucleotide sequence ID" value="NZ_JACIBY010000001.1"/>
</dbReference>
<protein>
    <recommendedName>
        <fullName evidence="1">Knr4/Smi1-like domain-containing protein</fullName>
    </recommendedName>
</protein>
<dbReference type="SMART" id="SM00860">
    <property type="entry name" value="SMI1_KNR4"/>
    <property type="match status" value="1"/>
</dbReference>
<dbReference type="Proteomes" id="UP000541352">
    <property type="component" value="Unassembled WGS sequence"/>
</dbReference>
<reference evidence="2 3" key="1">
    <citation type="submission" date="2020-08" db="EMBL/GenBank/DDBJ databases">
        <title>Genomic Encyclopedia of Type Strains, Phase IV (KMG-IV): sequencing the most valuable type-strain genomes for metagenomic binning, comparative biology and taxonomic classification.</title>
        <authorList>
            <person name="Goeker M."/>
        </authorList>
    </citation>
    <scope>NUCLEOTIDE SEQUENCE [LARGE SCALE GENOMIC DNA]</scope>
    <source>
        <strain evidence="2 3">DSM 17976</strain>
    </source>
</reference>
<accession>A0A7W6ENU7</accession>
<keyword evidence="3" id="KW-1185">Reference proteome</keyword>
<comment type="caution">
    <text evidence="2">The sequence shown here is derived from an EMBL/GenBank/DDBJ whole genome shotgun (WGS) entry which is preliminary data.</text>
</comment>
<sequence>MNNQLDNIKAKLEQLRKLDTNLEIFGSEKHRYTLNPTVPLDTIIQFETKHKITLPNEYVAFLTTLGNGGVGPFYGLEPFENAIFGDLDYKRKDSLLNPSKPFLHKDAWNMEFEPTVSEEENQEEYDRQYEEFTDLYFDSEQTNGVIAICNYGCGISLNLVVNGQEYGNIWTDDRGNDGGIYPTIQLGEKAKINFLDWYELWLDRSISEMKMKLDTSKNTSNRTEKPWWKIW</sequence>
<name>A0A7W6ENU7_9BACT</name>
<evidence type="ECO:0000259" key="1">
    <source>
        <dbReference type="SMART" id="SM00860"/>
    </source>
</evidence>
<dbReference type="SUPFAM" id="SSF160631">
    <property type="entry name" value="SMI1/KNR4-like"/>
    <property type="match status" value="1"/>
</dbReference>
<proteinExistence type="predicted"/>
<evidence type="ECO:0000313" key="3">
    <source>
        <dbReference type="Proteomes" id="UP000541352"/>
    </source>
</evidence>
<dbReference type="InterPro" id="IPR018958">
    <property type="entry name" value="Knr4/Smi1-like_dom"/>
</dbReference>
<dbReference type="InterPro" id="IPR037883">
    <property type="entry name" value="Knr4/Smi1-like_sf"/>
</dbReference>
<dbReference type="AlphaFoldDB" id="A0A7W6ENU7"/>
<dbReference type="Gene3D" id="3.40.1580.10">
    <property type="entry name" value="SMI1/KNR4-like"/>
    <property type="match status" value="1"/>
</dbReference>
<evidence type="ECO:0000313" key="2">
    <source>
        <dbReference type="EMBL" id="MBB3836803.1"/>
    </source>
</evidence>
<feature type="domain" description="Knr4/Smi1-like" evidence="1">
    <location>
        <begin position="37"/>
        <end position="200"/>
    </location>
</feature>